<dbReference type="GO" id="GO:0000160">
    <property type="term" value="P:phosphorelay signal transduction system"/>
    <property type="evidence" value="ECO:0007669"/>
    <property type="project" value="InterPro"/>
</dbReference>
<comment type="caution">
    <text evidence="6">The sequence shown here is derived from an EMBL/GenBank/DDBJ whole genome shotgun (WGS) entry which is preliminary data.</text>
</comment>
<dbReference type="PROSITE" id="PS50043">
    <property type="entry name" value="HTH_LUXR_2"/>
    <property type="match status" value="1"/>
</dbReference>
<evidence type="ECO:0000259" key="4">
    <source>
        <dbReference type="PROSITE" id="PS50043"/>
    </source>
</evidence>
<dbReference type="RefSeq" id="WP_137245480.1">
    <property type="nucleotide sequence ID" value="NZ_SZQA01000002.1"/>
</dbReference>
<keyword evidence="7" id="KW-1185">Reference proteome</keyword>
<dbReference type="PANTHER" id="PTHR45566:SF2">
    <property type="entry name" value="NARL SUBFAMILY"/>
    <property type="match status" value="1"/>
</dbReference>
<organism evidence="6 7">
    <name type="scientific">Herbidospora galbida</name>
    <dbReference type="NCBI Taxonomy" id="2575442"/>
    <lineage>
        <taxon>Bacteria</taxon>
        <taxon>Bacillati</taxon>
        <taxon>Actinomycetota</taxon>
        <taxon>Actinomycetes</taxon>
        <taxon>Streptosporangiales</taxon>
        <taxon>Streptosporangiaceae</taxon>
        <taxon>Herbidospora</taxon>
    </lineage>
</organism>
<keyword evidence="1" id="KW-0597">Phosphoprotein</keyword>
<dbReference type="AlphaFoldDB" id="A0A4U3MPH1"/>
<evidence type="ECO:0000256" key="3">
    <source>
        <dbReference type="PROSITE-ProRule" id="PRU00169"/>
    </source>
</evidence>
<dbReference type="InterPro" id="IPR001789">
    <property type="entry name" value="Sig_transdc_resp-reg_receiver"/>
</dbReference>
<dbReference type="InterPro" id="IPR000792">
    <property type="entry name" value="Tscrpt_reg_LuxR_C"/>
</dbReference>
<dbReference type="CDD" id="cd17535">
    <property type="entry name" value="REC_NarL-like"/>
    <property type="match status" value="1"/>
</dbReference>
<keyword evidence="2" id="KW-0238">DNA-binding</keyword>
<evidence type="ECO:0000313" key="7">
    <source>
        <dbReference type="Proteomes" id="UP000308705"/>
    </source>
</evidence>
<dbReference type="PRINTS" id="PR00038">
    <property type="entry name" value="HTHLUXR"/>
</dbReference>
<accession>A0A4U3MPH1</accession>
<dbReference type="SMART" id="SM00421">
    <property type="entry name" value="HTH_LUXR"/>
    <property type="match status" value="1"/>
</dbReference>
<dbReference type="EMBL" id="SZQA01000002">
    <property type="protein sequence ID" value="TKK90739.1"/>
    <property type="molecule type" value="Genomic_DNA"/>
</dbReference>
<name>A0A4U3MPH1_9ACTN</name>
<dbReference type="Gene3D" id="3.40.50.2300">
    <property type="match status" value="1"/>
</dbReference>
<comment type="caution">
    <text evidence="3">Lacks conserved residue(s) required for the propagation of feature annotation.</text>
</comment>
<gene>
    <name evidence="6" type="ORF">FDA94_02940</name>
</gene>
<dbReference type="CDD" id="cd06170">
    <property type="entry name" value="LuxR_C_like"/>
    <property type="match status" value="1"/>
</dbReference>
<protein>
    <submittedName>
        <fullName evidence="6">Response regulator transcription factor</fullName>
    </submittedName>
</protein>
<dbReference type="InterPro" id="IPR051015">
    <property type="entry name" value="EvgA-like"/>
</dbReference>
<dbReference type="SMART" id="SM00448">
    <property type="entry name" value="REC"/>
    <property type="match status" value="1"/>
</dbReference>
<dbReference type="PROSITE" id="PS00622">
    <property type="entry name" value="HTH_LUXR_1"/>
    <property type="match status" value="1"/>
</dbReference>
<dbReference type="SUPFAM" id="SSF46894">
    <property type="entry name" value="C-terminal effector domain of the bipartite response regulators"/>
    <property type="match status" value="1"/>
</dbReference>
<dbReference type="GO" id="GO:0003677">
    <property type="term" value="F:DNA binding"/>
    <property type="evidence" value="ECO:0007669"/>
    <property type="project" value="UniProtKB-KW"/>
</dbReference>
<reference evidence="6 7" key="1">
    <citation type="submission" date="2019-04" db="EMBL/GenBank/DDBJ databases">
        <title>Herbidospora sp. NEAU-GS14.nov., a novel actinomycete isolated from soil.</title>
        <authorList>
            <person name="Han L."/>
        </authorList>
    </citation>
    <scope>NUCLEOTIDE SEQUENCE [LARGE SCALE GENOMIC DNA]</scope>
    <source>
        <strain evidence="6 7">NEAU-GS14</strain>
    </source>
</reference>
<dbReference type="Proteomes" id="UP000308705">
    <property type="component" value="Unassembled WGS sequence"/>
</dbReference>
<proteinExistence type="predicted"/>
<dbReference type="GO" id="GO:0006355">
    <property type="term" value="P:regulation of DNA-templated transcription"/>
    <property type="evidence" value="ECO:0007669"/>
    <property type="project" value="InterPro"/>
</dbReference>
<feature type="domain" description="HTH luxR-type" evidence="4">
    <location>
        <begin position="148"/>
        <end position="213"/>
    </location>
</feature>
<dbReference type="Pfam" id="PF00196">
    <property type="entry name" value="GerE"/>
    <property type="match status" value="1"/>
</dbReference>
<evidence type="ECO:0000259" key="5">
    <source>
        <dbReference type="PROSITE" id="PS50110"/>
    </source>
</evidence>
<dbReference type="InterPro" id="IPR011006">
    <property type="entry name" value="CheY-like_superfamily"/>
</dbReference>
<evidence type="ECO:0000256" key="1">
    <source>
        <dbReference type="ARBA" id="ARBA00022553"/>
    </source>
</evidence>
<dbReference type="SUPFAM" id="SSF52172">
    <property type="entry name" value="CheY-like"/>
    <property type="match status" value="1"/>
</dbReference>
<dbReference type="Pfam" id="PF00072">
    <property type="entry name" value="Response_reg"/>
    <property type="match status" value="1"/>
</dbReference>
<dbReference type="InterPro" id="IPR016032">
    <property type="entry name" value="Sig_transdc_resp-reg_C-effctor"/>
</dbReference>
<dbReference type="PROSITE" id="PS50110">
    <property type="entry name" value="RESPONSE_REGULATORY"/>
    <property type="match status" value="1"/>
</dbReference>
<dbReference type="InterPro" id="IPR058245">
    <property type="entry name" value="NreC/VraR/RcsB-like_REC"/>
</dbReference>
<feature type="domain" description="Response regulatory" evidence="5">
    <location>
        <begin position="13"/>
        <end position="129"/>
    </location>
</feature>
<evidence type="ECO:0000256" key="2">
    <source>
        <dbReference type="ARBA" id="ARBA00023125"/>
    </source>
</evidence>
<sequence length="219" mass="23729">MVTRGSVRRETCQIVVVDEGPLAHLALRAFLRQAPAFTVAASATTGAEGRRMISRLIPEIVICETRIGDDCGLELCRWIGLEHPGVMPVVLTSVDDVNLASAALDAGAHAYLLKSSPLEDLLFHLERVAEGQVIVDDRLGRSPAGRGGRRTRFDLSPREHEVLEEIILGLDNRAIAGRLCIAHETVKTHVKSILRKIGARDRAHAIAVVLGDARTGSGW</sequence>
<dbReference type="PANTHER" id="PTHR45566">
    <property type="entry name" value="HTH-TYPE TRANSCRIPTIONAL REGULATOR YHJB-RELATED"/>
    <property type="match status" value="1"/>
</dbReference>
<dbReference type="OrthoDB" id="3534994at2"/>
<evidence type="ECO:0000313" key="6">
    <source>
        <dbReference type="EMBL" id="TKK90739.1"/>
    </source>
</evidence>